<feature type="domain" description="Integrase catalytic" evidence="1">
    <location>
        <begin position="2"/>
        <end position="53"/>
    </location>
</feature>
<dbReference type="Pfam" id="PF13683">
    <property type="entry name" value="rve_3"/>
    <property type="match status" value="1"/>
</dbReference>
<dbReference type="EMBL" id="JAYWVC010000367">
    <property type="protein sequence ID" value="MED7828370.1"/>
    <property type="molecule type" value="Genomic_DNA"/>
</dbReference>
<gene>
    <name evidence="2" type="ORF">VXC91_42545</name>
</gene>
<sequence>MNAHSKRFIRTVRAVCTDRLLARNEQHLRHVLAEYTSHYDTGRPHRALQLRAPSDDTNVIPFPTQRIQRHDVPGGLINDYQGTA</sequence>
<name>A0ABU7FWW1_9ACTN</name>
<keyword evidence="3" id="KW-1185">Reference proteome</keyword>
<evidence type="ECO:0000259" key="1">
    <source>
        <dbReference type="Pfam" id="PF13683"/>
    </source>
</evidence>
<dbReference type="Proteomes" id="UP001333996">
    <property type="component" value="Unassembled WGS sequence"/>
</dbReference>
<protein>
    <submittedName>
        <fullName evidence="2">Integrase core domain-containing protein</fullName>
    </submittedName>
</protein>
<dbReference type="RefSeq" id="WP_329512715.1">
    <property type="nucleotide sequence ID" value="NZ_BAAAYZ010000290.1"/>
</dbReference>
<proteinExistence type="predicted"/>
<comment type="caution">
    <text evidence="2">The sequence shown here is derived from an EMBL/GenBank/DDBJ whole genome shotgun (WGS) entry which is preliminary data.</text>
</comment>
<evidence type="ECO:0000313" key="2">
    <source>
        <dbReference type="EMBL" id="MED7828370.1"/>
    </source>
</evidence>
<organism evidence="2 3">
    <name type="scientific">Streptomyces chiangmaiensis</name>
    <dbReference type="NCBI Taxonomy" id="766497"/>
    <lineage>
        <taxon>Bacteria</taxon>
        <taxon>Bacillati</taxon>
        <taxon>Actinomycetota</taxon>
        <taxon>Actinomycetes</taxon>
        <taxon>Kitasatosporales</taxon>
        <taxon>Streptomycetaceae</taxon>
        <taxon>Streptomyces</taxon>
    </lineage>
</organism>
<dbReference type="InterPro" id="IPR001584">
    <property type="entry name" value="Integrase_cat-core"/>
</dbReference>
<evidence type="ECO:0000313" key="3">
    <source>
        <dbReference type="Proteomes" id="UP001333996"/>
    </source>
</evidence>
<reference evidence="2" key="1">
    <citation type="submission" date="2024-01" db="EMBL/GenBank/DDBJ databases">
        <title>First draft genome sequence data of TA4-1, the type strain of Gram-positive actinobacterium Streptomyces chiangmaiensis.</title>
        <authorList>
            <person name="Yasawong M."/>
            <person name="Nantapong N."/>
        </authorList>
    </citation>
    <scope>NUCLEOTIDE SEQUENCE</scope>
    <source>
        <strain evidence="2">TA4-1</strain>
    </source>
</reference>
<accession>A0ABU7FWW1</accession>